<dbReference type="STRING" id="599839.J7SCW4"/>
<keyword evidence="3" id="KW-0645">Protease</keyword>
<evidence type="ECO:0000256" key="3">
    <source>
        <dbReference type="ARBA" id="ARBA00022670"/>
    </source>
</evidence>
<name>J7SCW4_9APHY</name>
<proteinExistence type="inferred from homology"/>
<dbReference type="HOGENOM" id="CLU_095937_1_0_1"/>
<keyword evidence="2" id="KW-0121">Carboxypeptidase</keyword>
<protein>
    <submittedName>
        <fullName evidence="6">Uncharacterized protein</fullName>
    </submittedName>
</protein>
<dbReference type="AlphaFoldDB" id="J7SCW4"/>
<evidence type="ECO:0000256" key="1">
    <source>
        <dbReference type="ARBA" id="ARBA00009431"/>
    </source>
</evidence>
<keyword evidence="7" id="KW-1185">Reference proteome</keyword>
<comment type="similarity">
    <text evidence="1">Belongs to the peptidase S10 family.</text>
</comment>
<sequence length="173" mass="18354">MTDRVCRAAVVIQNTTFGGIQGFSQPPSTPWYADDGSFAGIVHQERNWTYLLFKGAGHLVAQQQPANAYQFLRDFILGNDPTGMVVNVGDQTAVIGGEVSSFAAAVLPGQSGIYIGSGATQSTYTFPSATIAAWESYIVTATATAAPSPTHAAPSARDPVGSWPWPTGWPYPW</sequence>
<dbReference type="GO" id="GO:0006508">
    <property type="term" value="P:proteolysis"/>
    <property type="evidence" value="ECO:0007669"/>
    <property type="project" value="UniProtKB-KW"/>
</dbReference>
<accession>J7SCW4</accession>
<gene>
    <name evidence="6" type="ORF">FIBRA_09282</name>
</gene>
<dbReference type="Pfam" id="PF00450">
    <property type="entry name" value="Peptidase_S10"/>
    <property type="match status" value="1"/>
</dbReference>
<dbReference type="EMBL" id="HE797587">
    <property type="protein sequence ID" value="CCM06968.1"/>
    <property type="molecule type" value="Genomic_DNA"/>
</dbReference>
<dbReference type="RefSeq" id="XP_012176989.1">
    <property type="nucleotide sequence ID" value="XM_012321599.1"/>
</dbReference>
<dbReference type="SUPFAM" id="SSF53474">
    <property type="entry name" value="alpha/beta-Hydrolases"/>
    <property type="match status" value="1"/>
</dbReference>
<keyword evidence="4" id="KW-0378">Hydrolase</keyword>
<dbReference type="GeneID" id="24101868"/>
<dbReference type="InParanoid" id="J7SCW4"/>
<keyword evidence="5" id="KW-0325">Glycoprotein</keyword>
<evidence type="ECO:0000256" key="4">
    <source>
        <dbReference type="ARBA" id="ARBA00022801"/>
    </source>
</evidence>
<evidence type="ECO:0000313" key="6">
    <source>
        <dbReference type="EMBL" id="CCM06968.1"/>
    </source>
</evidence>
<dbReference type="InterPro" id="IPR001563">
    <property type="entry name" value="Peptidase_S10"/>
</dbReference>
<dbReference type="InterPro" id="IPR029058">
    <property type="entry name" value="AB_hydrolase_fold"/>
</dbReference>
<dbReference type="OrthoDB" id="443318at2759"/>
<evidence type="ECO:0000256" key="5">
    <source>
        <dbReference type="ARBA" id="ARBA00023180"/>
    </source>
</evidence>
<reference evidence="6 7" key="1">
    <citation type="journal article" date="2012" name="Appl. Environ. Microbiol.">
        <title>Short-read sequencing for genomic analysis of the brown rot fungus Fibroporia radiculosa.</title>
        <authorList>
            <person name="Tang J.D."/>
            <person name="Perkins A.D."/>
            <person name="Sonstegard T.S."/>
            <person name="Schroeder S.G."/>
            <person name="Burgess S.C."/>
            <person name="Diehl S.V."/>
        </authorList>
    </citation>
    <scope>NUCLEOTIDE SEQUENCE [LARGE SCALE GENOMIC DNA]</scope>
    <source>
        <strain evidence="6 7">TFFH 294</strain>
    </source>
</reference>
<evidence type="ECO:0000313" key="7">
    <source>
        <dbReference type="Proteomes" id="UP000006352"/>
    </source>
</evidence>
<dbReference type="GO" id="GO:0004185">
    <property type="term" value="F:serine-type carboxypeptidase activity"/>
    <property type="evidence" value="ECO:0007669"/>
    <property type="project" value="InterPro"/>
</dbReference>
<dbReference type="Gene3D" id="3.40.50.1820">
    <property type="entry name" value="alpha/beta hydrolase"/>
    <property type="match status" value="1"/>
</dbReference>
<dbReference type="Proteomes" id="UP000006352">
    <property type="component" value="Unassembled WGS sequence"/>
</dbReference>
<evidence type="ECO:0000256" key="2">
    <source>
        <dbReference type="ARBA" id="ARBA00022645"/>
    </source>
</evidence>
<organism evidence="6 7">
    <name type="scientific">Fibroporia radiculosa</name>
    <dbReference type="NCBI Taxonomy" id="599839"/>
    <lineage>
        <taxon>Eukaryota</taxon>
        <taxon>Fungi</taxon>
        <taxon>Dikarya</taxon>
        <taxon>Basidiomycota</taxon>
        <taxon>Agaricomycotina</taxon>
        <taxon>Agaricomycetes</taxon>
        <taxon>Polyporales</taxon>
        <taxon>Fibroporiaceae</taxon>
        <taxon>Fibroporia</taxon>
    </lineage>
</organism>